<keyword evidence="3" id="KW-0805">Transcription regulation</keyword>
<proteinExistence type="predicted"/>
<dbReference type="InterPro" id="IPR025662">
    <property type="entry name" value="Sigma_54_int_dom_ATP-bd_1"/>
</dbReference>
<dbReference type="Gene3D" id="1.10.8.60">
    <property type="match status" value="1"/>
</dbReference>
<keyword evidence="5" id="KW-0804">Transcription</keyword>
<keyword evidence="4" id="KW-0238">DNA-binding</keyword>
<dbReference type="SMART" id="SM00382">
    <property type="entry name" value="AAA"/>
    <property type="match status" value="1"/>
</dbReference>
<name>A0ABQ4K222_9BACI</name>
<dbReference type="PROSITE" id="PS00688">
    <property type="entry name" value="SIGMA54_INTERACT_3"/>
    <property type="match status" value="1"/>
</dbReference>
<dbReference type="PROSITE" id="PS50112">
    <property type="entry name" value="PAS"/>
    <property type="match status" value="1"/>
</dbReference>
<dbReference type="SUPFAM" id="SSF52540">
    <property type="entry name" value="P-loop containing nucleoside triphosphate hydrolases"/>
    <property type="match status" value="1"/>
</dbReference>
<dbReference type="Proteomes" id="UP000680279">
    <property type="component" value="Unassembled WGS sequence"/>
</dbReference>
<evidence type="ECO:0000256" key="3">
    <source>
        <dbReference type="ARBA" id="ARBA00023015"/>
    </source>
</evidence>
<dbReference type="PROSITE" id="PS00675">
    <property type="entry name" value="SIGMA54_INTERACT_1"/>
    <property type="match status" value="1"/>
</dbReference>
<evidence type="ECO:0000256" key="4">
    <source>
        <dbReference type="ARBA" id="ARBA00023125"/>
    </source>
</evidence>
<dbReference type="Pfam" id="PF00989">
    <property type="entry name" value="PAS"/>
    <property type="match status" value="1"/>
</dbReference>
<dbReference type="PANTHER" id="PTHR32071:SF57">
    <property type="entry name" value="C4-DICARBOXYLATE TRANSPORT TRANSCRIPTIONAL REGULATORY PROTEIN DCTD"/>
    <property type="match status" value="1"/>
</dbReference>
<evidence type="ECO:0000313" key="9">
    <source>
        <dbReference type="Proteomes" id="UP000680279"/>
    </source>
</evidence>
<sequence>MNRKSEENTLEITVEALLRILDYSSDEIFVLDRDQRIVYVNRTCEKHYGLKPSDIIGKLNFELFNKGYWKPSIVPEVYETKIPCYMKQETYIGTELMTSAIPILNEKNEIELVVITASELQRYKMLKNVDSVNQNQQEPVMALRKIIANCEKMEKTLEFCKKIAGTDSTVLILGESGTGKGVLAQHIHQISNRKNQPFMNINCAAIPEELLESELFGYKEGAFTGAKSSGNEGLIAAADGGTLFLDEIGEMPLSIQAKLLQVIQDKEFIPLGSNETRKVDIRIITATNQNLLEMVQEKKFREDLFYRLNVVDIHLPPLKERKEDIIPLTYSFLNKFNQKYNENKVISKECLDILIQYDWPGNVRQLENLMERLVVISDSIIQVDDLPDLIKDSVGPIPKLLQATTLDKALSDTTRILVRKAYIEHGSSRKVASELSISQTKASRLIREYCRDLIG</sequence>
<evidence type="ECO:0000256" key="2">
    <source>
        <dbReference type="ARBA" id="ARBA00022840"/>
    </source>
</evidence>
<dbReference type="PROSITE" id="PS50045">
    <property type="entry name" value="SIGMA54_INTERACT_4"/>
    <property type="match status" value="1"/>
</dbReference>
<organism evidence="8 9">
    <name type="scientific">Siminovitchia fordii</name>
    <dbReference type="NCBI Taxonomy" id="254759"/>
    <lineage>
        <taxon>Bacteria</taxon>
        <taxon>Bacillati</taxon>
        <taxon>Bacillota</taxon>
        <taxon>Bacilli</taxon>
        <taxon>Bacillales</taxon>
        <taxon>Bacillaceae</taxon>
        <taxon>Siminovitchia</taxon>
    </lineage>
</organism>
<evidence type="ECO:0000259" key="6">
    <source>
        <dbReference type="PROSITE" id="PS50045"/>
    </source>
</evidence>
<dbReference type="PROSITE" id="PS00676">
    <property type="entry name" value="SIGMA54_INTERACT_2"/>
    <property type="match status" value="1"/>
</dbReference>
<dbReference type="InterPro" id="IPR035965">
    <property type="entry name" value="PAS-like_dom_sf"/>
</dbReference>
<dbReference type="EMBL" id="BOQT01000002">
    <property type="protein sequence ID" value="GIN19808.1"/>
    <property type="molecule type" value="Genomic_DNA"/>
</dbReference>
<evidence type="ECO:0000259" key="7">
    <source>
        <dbReference type="PROSITE" id="PS50112"/>
    </source>
</evidence>
<feature type="domain" description="Sigma-54 factor interaction" evidence="6">
    <location>
        <begin position="146"/>
        <end position="375"/>
    </location>
</feature>
<evidence type="ECO:0000256" key="1">
    <source>
        <dbReference type="ARBA" id="ARBA00022741"/>
    </source>
</evidence>
<reference evidence="8 9" key="1">
    <citation type="submission" date="2021-03" db="EMBL/GenBank/DDBJ databases">
        <title>Antimicrobial resistance genes in bacteria isolated from Japanese honey, and their potential for conferring macrolide and lincosamide resistance in the American foulbrood pathogen Paenibacillus larvae.</title>
        <authorList>
            <person name="Okamoto M."/>
            <person name="Kumagai M."/>
            <person name="Kanamori H."/>
            <person name="Takamatsu D."/>
        </authorList>
    </citation>
    <scope>NUCLEOTIDE SEQUENCE [LARGE SCALE GENOMIC DNA]</scope>
    <source>
        <strain evidence="8 9">J1TS3</strain>
    </source>
</reference>
<dbReference type="CDD" id="cd00009">
    <property type="entry name" value="AAA"/>
    <property type="match status" value="1"/>
</dbReference>
<dbReference type="Pfam" id="PF25601">
    <property type="entry name" value="AAA_lid_14"/>
    <property type="match status" value="1"/>
</dbReference>
<dbReference type="InterPro" id="IPR000014">
    <property type="entry name" value="PAS"/>
</dbReference>
<dbReference type="SUPFAM" id="SSF55785">
    <property type="entry name" value="PYP-like sensor domain (PAS domain)"/>
    <property type="match status" value="1"/>
</dbReference>
<protein>
    <submittedName>
        <fullName evidence="8">Diguanylate cyclase</fullName>
    </submittedName>
</protein>
<dbReference type="InterPro" id="IPR025944">
    <property type="entry name" value="Sigma_54_int_dom_CS"/>
</dbReference>
<comment type="caution">
    <text evidence="8">The sequence shown here is derived from an EMBL/GenBank/DDBJ whole genome shotgun (WGS) entry which is preliminary data.</text>
</comment>
<feature type="domain" description="PAS" evidence="7">
    <location>
        <begin position="13"/>
        <end position="58"/>
    </location>
</feature>
<dbReference type="Gene3D" id="3.40.50.300">
    <property type="entry name" value="P-loop containing nucleotide triphosphate hydrolases"/>
    <property type="match status" value="1"/>
</dbReference>
<dbReference type="NCBIfam" id="TIGR00229">
    <property type="entry name" value="sensory_box"/>
    <property type="match status" value="1"/>
</dbReference>
<keyword evidence="2" id="KW-0067">ATP-binding</keyword>
<gene>
    <name evidence="8" type="ORF">J1TS3_09420</name>
</gene>
<dbReference type="InterPro" id="IPR058031">
    <property type="entry name" value="AAA_lid_NorR"/>
</dbReference>
<dbReference type="InterPro" id="IPR027417">
    <property type="entry name" value="P-loop_NTPase"/>
</dbReference>
<dbReference type="CDD" id="cd00130">
    <property type="entry name" value="PAS"/>
    <property type="match status" value="1"/>
</dbReference>
<dbReference type="Pfam" id="PF00158">
    <property type="entry name" value="Sigma54_activat"/>
    <property type="match status" value="1"/>
</dbReference>
<dbReference type="InterPro" id="IPR003593">
    <property type="entry name" value="AAA+_ATPase"/>
</dbReference>
<dbReference type="InterPro" id="IPR025943">
    <property type="entry name" value="Sigma_54_int_dom_ATP-bd_2"/>
</dbReference>
<dbReference type="PANTHER" id="PTHR32071">
    <property type="entry name" value="TRANSCRIPTIONAL REGULATORY PROTEIN"/>
    <property type="match status" value="1"/>
</dbReference>
<evidence type="ECO:0000256" key="5">
    <source>
        <dbReference type="ARBA" id="ARBA00023163"/>
    </source>
</evidence>
<keyword evidence="9" id="KW-1185">Reference proteome</keyword>
<dbReference type="InterPro" id="IPR013767">
    <property type="entry name" value="PAS_fold"/>
</dbReference>
<keyword evidence="1" id="KW-0547">Nucleotide-binding</keyword>
<dbReference type="SMART" id="SM00091">
    <property type="entry name" value="PAS"/>
    <property type="match status" value="1"/>
</dbReference>
<accession>A0ABQ4K222</accession>
<dbReference type="Gene3D" id="1.10.10.60">
    <property type="entry name" value="Homeodomain-like"/>
    <property type="match status" value="1"/>
</dbReference>
<dbReference type="Gene3D" id="3.30.450.20">
    <property type="entry name" value="PAS domain"/>
    <property type="match status" value="1"/>
</dbReference>
<evidence type="ECO:0000313" key="8">
    <source>
        <dbReference type="EMBL" id="GIN19808.1"/>
    </source>
</evidence>
<dbReference type="RefSeq" id="WP_212962254.1">
    <property type="nucleotide sequence ID" value="NZ_BOQT01000002.1"/>
</dbReference>
<dbReference type="InterPro" id="IPR002078">
    <property type="entry name" value="Sigma_54_int"/>
</dbReference>